<dbReference type="Pfam" id="PF01094">
    <property type="entry name" value="ANF_receptor"/>
    <property type="match status" value="1"/>
</dbReference>
<evidence type="ECO:0000313" key="8">
    <source>
        <dbReference type="EMBL" id="KAH7523915.1"/>
    </source>
</evidence>
<dbReference type="InterPro" id="IPR001828">
    <property type="entry name" value="ANF_lig-bd_rcpt"/>
</dbReference>
<feature type="transmembrane region" description="Helical" evidence="6">
    <location>
        <begin position="289"/>
        <end position="313"/>
    </location>
</feature>
<dbReference type="InterPro" id="IPR015683">
    <property type="entry name" value="Ionotropic_Glu_rcpt"/>
</dbReference>
<keyword evidence="4 6" id="KW-0472">Membrane</keyword>
<evidence type="ECO:0000256" key="5">
    <source>
        <dbReference type="SAM" id="MobiDB-lite"/>
    </source>
</evidence>
<dbReference type="PANTHER" id="PTHR34836">
    <property type="entry name" value="OS06G0188250 PROTEIN"/>
    <property type="match status" value="1"/>
</dbReference>
<proteinExistence type="predicted"/>
<dbReference type="PANTHER" id="PTHR34836:SF1">
    <property type="entry name" value="OS09G0428600 PROTEIN"/>
    <property type="match status" value="1"/>
</dbReference>
<evidence type="ECO:0000256" key="1">
    <source>
        <dbReference type="ARBA" id="ARBA00004370"/>
    </source>
</evidence>
<feature type="compositionally biased region" description="Polar residues" evidence="5">
    <location>
        <begin position="423"/>
        <end position="434"/>
    </location>
</feature>
<evidence type="ECO:0000256" key="6">
    <source>
        <dbReference type="SAM" id="Phobius"/>
    </source>
</evidence>
<accession>A0A978V7N0</accession>
<dbReference type="GO" id="GO:0016020">
    <property type="term" value="C:membrane"/>
    <property type="evidence" value="ECO:0007669"/>
    <property type="project" value="UniProtKB-SubCell"/>
</dbReference>
<evidence type="ECO:0000256" key="3">
    <source>
        <dbReference type="ARBA" id="ARBA00022989"/>
    </source>
</evidence>
<evidence type="ECO:0000313" key="9">
    <source>
        <dbReference type="Proteomes" id="UP000813462"/>
    </source>
</evidence>
<keyword evidence="3 6" id="KW-1133">Transmembrane helix</keyword>
<name>A0A978V7N0_ZIZJJ</name>
<evidence type="ECO:0000256" key="2">
    <source>
        <dbReference type="ARBA" id="ARBA00022692"/>
    </source>
</evidence>
<feature type="domain" description="Receptor ligand binding region" evidence="7">
    <location>
        <begin position="2"/>
        <end position="88"/>
    </location>
</feature>
<dbReference type="AlphaFoldDB" id="A0A978V7N0"/>
<gene>
    <name evidence="8" type="ORF">FEM48_Zijuj06G0062700</name>
</gene>
<dbReference type="Proteomes" id="UP000813462">
    <property type="component" value="Unassembled WGS sequence"/>
</dbReference>
<evidence type="ECO:0000256" key="4">
    <source>
        <dbReference type="ARBA" id="ARBA00023136"/>
    </source>
</evidence>
<comment type="subcellular location">
    <subcellularLocation>
        <location evidence="1">Membrane</location>
    </subcellularLocation>
</comment>
<feature type="compositionally biased region" description="Polar residues" evidence="5">
    <location>
        <begin position="382"/>
        <end position="395"/>
    </location>
</feature>
<dbReference type="SUPFAM" id="SSF53850">
    <property type="entry name" value="Periplasmic binding protein-like II"/>
    <property type="match status" value="2"/>
</dbReference>
<sequence>MGLWAYDAVFALAMAVEKVGTTQTFGFNNTINGSSVSSTDLDTFGVSQNGPQLRDALETTRFKGMAGDFVLVNRQLKSSTFQIVNVIGESGRKIGFWTPGNGLTRTLLLDQNNNSGESSPSNHNKSNLGSIIWPGDPGAIPKGWDIPTNGKKLRIGVPKKDGFTEFVKVTRDVTTNTTNVEGYCIDVFKAAVEKLPYALPYELIPFVKPDGNSSGDFNDLVYQVYLGAFPRGSPLVSDISRAILNVTEGDEMKRIESKWFNSHNNKDSNNCPADSNPSVTSSTLSLDSFWGLFLIAGVASLSALIIFAILFFYRHRHMVFHSDSETSIWTRIWAMFRAFDQKDLSSHTFKKSEGSDDTTSNVHDTVPVMGSPTGNYFPPSPSIYSNCSESGSRSPFSKHHRAGTPSATPRASPELVEPVVPTIQLSIPNQQNNP</sequence>
<organism evidence="8 9">
    <name type="scientific">Ziziphus jujuba var. spinosa</name>
    <dbReference type="NCBI Taxonomy" id="714518"/>
    <lineage>
        <taxon>Eukaryota</taxon>
        <taxon>Viridiplantae</taxon>
        <taxon>Streptophyta</taxon>
        <taxon>Embryophyta</taxon>
        <taxon>Tracheophyta</taxon>
        <taxon>Spermatophyta</taxon>
        <taxon>Magnoliopsida</taxon>
        <taxon>eudicotyledons</taxon>
        <taxon>Gunneridae</taxon>
        <taxon>Pentapetalae</taxon>
        <taxon>rosids</taxon>
        <taxon>fabids</taxon>
        <taxon>Rosales</taxon>
        <taxon>Rhamnaceae</taxon>
        <taxon>Paliureae</taxon>
        <taxon>Ziziphus</taxon>
    </lineage>
</organism>
<comment type="caution">
    <text evidence="8">The sequence shown here is derived from an EMBL/GenBank/DDBJ whole genome shotgun (WGS) entry which is preliminary data.</text>
</comment>
<dbReference type="Gene3D" id="3.40.190.10">
    <property type="entry name" value="Periplasmic binding protein-like II"/>
    <property type="match status" value="2"/>
</dbReference>
<reference evidence="8" key="1">
    <citation type="journal article" date="2021" name="Front. Plant Sci.">
        <title>Chromosome-Scale Genome Assembly for Chinese Sour Jujube and Insights Into Its Genome Evolution and Domestication Signature.</title>
        <authorList>
            <person name="Shen L.-Y."/>
            <person name="Luo H."/>
            <person name="Wang X.-L."/>
            <person name="Wang X.-M."/>
            <person name="Qiu X.-J."/>
            <person name="Liu H."/>
            <person name="Zhou S.-S."/>
            <person name="Jia K.-H."/>
            <person name="Nie S."/>
            <person name="Bao Y.-T."/>
            <person name="Zhang R.-G."/>
            <person name="Yun Q.-Z."/>
            <person name="Chai Y.-H."/>
            <person name="Lu J.-Y."/>
            <person name="Li Y."/>
            <person name="Zhao S.-W."/>
            <person name="Mao J.-F."/>
            <person name="Jia S.-G."/>
            <person name="Mao Y.-M."/>
        </authorList>
    </citation>
    <scope>NUCLEOTIDE SEQUENCE</scope>
    <source>
        <strain evidence="8">AT0</strain>
        <tissue evidence="8">Leaf</tissue>
    </source>
</reference>
<protein>
    <recommendedName>
        <fullName evidence="7">Receptor ligand binding region domain-containing protein</fullName>
    </recommendedName>
</protein>
<feature type="compositionally biased region" description="Polar residues" evidence="5">
    <location>
        <begin position="110"/>
        <end position="129"/>
    </location>
</feature>
<keyword evidence="2 6" id="KW-0812">Transmembrane</keyword>
<dbReference type="Gene3D" id="3.40.50.2300">
    <property type="match status" value="1"/>
</dbReference>
<feature type="region of interest" description="Disordered" evidence="5">
    <location>
        <begin position="347"/>
        <end position="434"/>
    </location>
</feature>
<dbReference type="EMBL" id="JAEACU010000006">
    <property type="protein sequence ID" value="KAH7523915.1"/>
    <property type="molecule type" value="Genomic_DNA"/>
</dbReference>
<feature type="region of interest" description="Disordered" evidence="5">
    <location>
        <begin position="110"/>
        <end position="130"/>
    </location>
</feature>
<dbReference type="SUPFAM" id="SSF53822">
    <property type="entry name" value="Periplasmic binding protein-like I"/>
    <property type="match status" value="1"/>
</dbReference>
<dbReference type="InterPro" id="IPR028082">
    <property type="entry name" value="Peripla_BP_I"/>
</dbReference>
<evidence type="ECO:0000259" key="7">
    <source>
        <dbReference type="Pfam" id="PF01094"/>
    </source>
</evidence>